<dbReference type="EMBL" id="OX459119">
    <property type="protein sequence ID" value="CAI9096582.1"/>
    <property type="molecule type" value="Genomic_DNA"/>
</dbReference>
<dbReference type="Proteomes" id="UP001161247">
    <property type="component" value="Chromosome 2"/>
</dbReference>
<evidence type="ECO:0000313" key="3">
    <source>
        <dbReference type="EMBL" id="CAI9096582.1"/>
    </source>
</evidence>
<sequence length="97" mass="10715">MARVAGRILVFFSILIIALSSSLESWKAHGHPTSGRKPSLLYASSELEAGDDFSQSKDDANEEMKFISRRIGFQYNDYPGTGANNHHMPKQPPGGDY</sequence>
<feature type="region of interest" description="Disordered" evidence="1">
    <location>
        <begin position="78"/>
        <end position="97"/>
    </location>
</feature>
<proteinExistence type="predicted"/>
<evidence type="ECO:0000313" key="4">
    <source>
        <dbReference type="Proteomes" id="UP001161247"/>
    </source>
</evidence>
<dbReference type="AlphaFoldDB" id="A0AAV1CPY3"/>
<keyword evidence="4" id="KW-1185">Reference proteome</keyword>
<gene>
    <name evidence="3" type="ORF">OLC1_LOCUS7304</name>
</gene>
<accession>A0AAV1CPY3</accession>
<protein>
    <submittedName>
        <fullName evidence="3">OLC1v1032764C1</fullName>
    </submittedName>
</protein>
<feature type="signal peptide" evidence="2">
    <location>
        <begin position="1"/>
        <end position="20"/>
    </location>
</feature>
<feature type="chain" id="PRO_5043695902" evidence="2">
    <location>
        <begin position="21"/>
        <end position="97"/>
    </location>
</feature>
<keyword evidence="2" id="KW-0732">Signal</keyword>
<evidence type="ECO:0000256" key="2">
    <source>
        <dbReference type="SAM" id="SignalP"/>
    </source>
</evidence>
<reference evidence="3" key="1">
    <citation type="submission" date="2023-03" db="EMBL/GenBank/DDBJ databases">
        <authorList>
            <person name="Julca I."/>
        </authorList>
    </citation>
    <scope>NUCLEOTIDE SEQUENCE</scope>
</reference>
<name>A0AAV1CPY3_OLDCO</name>
<evidence type="ECO:0000256" key="1">
    <source>
        <dbReference type="SAM" id="MobiDB-lite"/>
    </source>
</evidence>
<organism evidence="3 4">
    <name type="scientific">Oldenlandia corymbosa var. corymbosa</name>
    <dbReference type="NCBI Taxonomy" id="529605"/>
    <lineage>
        <taxon>Eukaryota</taxon>
        <taxon>Viridiplantae</taxon>
        <taxon>Streptophyta</taxon>
        <taxon>Embryophyta</taxon>
        <taxon>Tracheophyta</taxon>
        <taxon>Spermatophyta</taxon>
        <taxon>Magnoliopsida</taxon>
        <taxon>eudicotyledons</taxon>
        <taxon>Gunneridae</taxon>
        <taxon>Pentapetalae</taxon>
        <taxon>asterids</taxon>
        <taxon>lamiids</taxon>
        <taxon>Gentianales</taxon>
        <taxon>Rubiaceae</taxon>
        <taxon>Rubioideae</taxon>
        <taxon>Spermacoceae</taxon>
        <taxon>Hedyotis-Oldenlandia complex</taxon>
        <taxon>Oldenlandia</taxon>
    </lineage>
</organism>